<feature type="region of interest" description="Disordered" evidence="11">
    <location>
        <begin position="1"/>
        <end position="60"/>
    </location>
</feature>
<evidence type="ECO:0000256" key="11">
    <source>
        <dbReference type="SAM" id="MobiDB-lite"/>
    </source>
</evidence>
<dbReference type="Proteomes" id="UP000289738">
    <property type="component" value="Chromosome A08"/>
</dbReference>
<dbReference type="GO" id="GO:0006096">
    <property type="term" value="P:glycolytic process"/>
    <property type="evidence" value="ECO:0007669"/>
    <property type="project" value="UniProtKB-UniPathway"/>
</dbReference>
<accession>A0A445BTQ1</accession>
<evidence type="ECO:0000256" key="6">
    <source>
        <dbReference type="ARBA" id="ARBA00023152"/>
    </source>
</evidence>
<dbReference type="GO" id="GO:0006094">
    <property type="term" value="P:gluconeogenesis"/>
    <property type="evidence" value="ECO:0007669"/>
    <property type="project" value="UniProtKB-KW"/>
</dbReference>
<dbReference type="InterPro" id="IPR011990">
    <property type="entry name" value="TPR-like_helical_dom_sf"/>
</dbReference>
<dbReference type="GO" id="GO:0097367">
    <property type="term" value="F:carbohydrate derivative binding"/>
    <property type="evidence" value="ECO:0007669"/>
    <property type="project" value="InterPro"/>
</dbReference>
<dbReference type="SUPFAM" id="SSF53697">
    <property type="entry name" value="SIS domain"/>
    <property type="match status" value="1"/>
</dbReference>
<feature type="repeat" description="PPR" evidence="9">
    <location>
        <begin position="310"/>
        <end position="344"/>
    </location>
</feature>
<evidence type="ECO:0000256" key="9">
    <source>
        <dbReference type="PROSITE-ProRule" id="PRU00708"/>
    </source>
</evidence>
<gene>
    <name evidence="12" type="ORF">Ahy_A08g038524</name>
</gene>
<evidence type="ECO:0000256" key="5">
    <source>
        <dbReference type="ARBA" id="ARBA00022737"/>
    </source>
</evidence>
<feature type="repeat" description="PPR" evidence="9">
    <location>
        <begin position="345"/>
        <end position="379"/>
    </location>
</feature>
<comment type="pathway">
    <text evidence="1 10">Carbohydrate degradation; glycolysis; D-glyceraldehyde 3-phosphate and glycerone phosphate from D-glucose: step 2/4.</text>
</comment>
<reference evidence="12 13" key="1">
    <citation type="submission" date="2019-01" db="EMBL/GenBank/DDBJ databases">
        <title>Sequencing of cultivated peanut Arachis hypogaea provides insights into genome evolution and oil improvement.</title>
        <authorList>
            <person name="Chen X."/>
        </authorList>
    </citation>
    <scope>NUCLEOTIDE SEQUENCE [LARGE SCALE GENOMIC DNA]</scope>
    <source>
        <strain evidence="13">cv. Fuhuasheng</strain>
        <tissue evidence="12">Leaves</tissue>
    </source>
</reference>
<evidence type="ECO:0000256" key="8">
    <source>
        <dbReference type="ARBA" id="ARBA00029321"/>
    </source>
</evidence>
<evidence type="ECO:0000313" key="13">
    <source>
        <dbReference type="Proteomes" id="UP000289738"/>
    </source>
</evidence>
<dbReference type="PROSITE" id="PS51463">
    <property type="entry name" value="P_GLUCOSE_ISOMERASE_3"/>
    <property type="match status" value="1"/>
</dbReference>
<dbReference type="GO" id="GO:0005829">
    <property type="term" value="C:cytosol"/>
    <property type="evidence" value="ECO:0007669"/>
    <property type="project" value="TreeGrafter"/>
</dbReference>
<dbReference type="Pfam" id="PF00342">
    <property type="entry name" value="PGI"/>
    <property type="match status" value="2"/>
</dbReference>
<dbReference type="InterPro" id="IPR001672">
    <property type="entry name" value="G6P_Isomerase"/>
</dbReference>
<dbReference type="HAMAP" id="MF_00473">
    <property type="entry name" value="G6P_isomerase"/>
    <property type="match status" value="1"/>
</dbReference>
<dbReference type="Pfam" id="PF13041">
    <property type="entry name" value="PPR_2"/>
    <property type="match status" value="2"/>
</dbReference>
<dbReference type="PANTHER" id="PTHR11469:SF1">
    <property type="entry name" value="GLUCOSE-6-PHOSPHATE ISOMERASE"/>
    <property type="match status" value="1"/>
</dbReference>
<dbReference type="PROSITE" id="PS00174">
    <property type="entry name" value="P_GLUCOSE_ISOMERASE_2"/>
    <property type="match status" value="1"/>
</dbReference>
<dbReference type="InterPro" id="IPR002885">
    <property type="entry name" value="PPR_rpt"/>
</dbReference>
<organism evidence="12 13">
    <name type="scientific">Arachis hypogaea</name>
    <name type="common">Peanut</name>
    <dbReference type="NCBI Taxonomy" id="3818"/>
    <lineage>
        <taxon>Eukaryota</taxon>
        <taxon>Viridiplantae</taxon>
        <taxon>Streptophyta</taxon>
        <taxon>Embryophyta</taxon>
        <taxon>Tracheophyta</taxon>
        <taxon>Spermatophyta</taxon>
        <taxon>Magnoliopsida</taxon>
        <taxon>eudicotyledons</taxon>
        <taxon>Gunneridae</taxon>
        <taxon>Pentapetalae</taxon>
        <taxon>rosids</taxon>
        <taxon>fabids</taxon>
        <taxon>Fabales</taxon>
        <taxon>Fabaceae</taxon>
        <taxon>Papilionoideae</taxon>
        <taxon>50 kb inversion clade</taxon>
        <taxon>dalbergioids sensu lato</taxon>
        <taxon>Dalbergieae</taxon>
        <taxon>Pterocarpus clade</taxon>
        <taxon>Arachis</taxon>
    </lineage>
</organism>
<comment type="similarity">
    <text evidence="2 10">Belongs to the GPI family.</text>
</comment>
<evidence type="ECO:0000256" key="10">
    <source>
        <dbReference type="RuleBase" id="RU000612"/>
    </source>
</evidence>
<dbReference type="UniPathway" id="UPA00109">
    <property type="reaction ID" value="UER00181"/>
</dbReference>
<feature type="compositionally biased region" description="Low complexity" evidence="11">
    <location>
        <begin position="14"/>
        <end position="35"/>
    </location>
</feature>
<keyword evidence="6 10" id="KW-0324">Glycolysis</keyword>
<comment type="catalytic activity">
    <reaction evidence="8 10">
        <text>alpha-D-glucose 6-phosphate = beta-D-fructose 6-phosphate</text>
        <dbReference type="Rhea" id="RHEA:11816"/>
        <dbReference type="ChEBI" id="CHEBI:57634"/>
        <dbReference type="ChEBI" id="CHEBI:58225"/>
        <dbReference type="EC" id="5.3.1.9"/>
    </reaction>
</comment>
<dbReference type="GO" id="GO:0048029">
    <property type="term" value="F:monosaccharide binding"/>
    <property type="evidence" value="ECO:0007669"/>
    <property type="project" value="TreeGrafter"/>
</dbReference>
<dbReference type="PRINTS" id="PR00662">
    <property type="entry name" value="G6PISOMERASE"/>
</dbReference>
<evidence type="ECO:0000256" key="3">
    <source>
        <dbReference type="ARBA" id="ARBA00011952"/>
    </source>
</evidence>
<dbReference type="AlphaFoldDB" id="A0A445BTQ1"/>
<dbReference type="FunFam" id="3.40.50.10490:FF:000023">
    <property type="entry name" value="Glucose-6-phosphate isomerase"/>
    <property type="match status" value="1"/>
</dbReference>
<dbReference type="FunFam" id="3.40.50.10490:FF:000021">
    <property type="entry name" value="Glucose-6-phosphate isomerase"/>
    <property type="match status" value="1"/>
</dbReference>
<dbReference type="Pfam" id="PF12854">
    <property type="entry name" value="PPR_1"/>
    <property type="match status" value="2"/>
</dbReference>
<dbReference type="GO" id="GO:0004347">
    <property type="term" value="F:glucose-6-phosphate isomerase activity"/>
    <property type="evidence" value="ECO:0007669"/>
    <property type="project" value="UniProtKB-EC"/>
</dbReference>
<keyword evidence="4 10" id="KW-0312">Gluconeogenesis</keyword>
<evidence type="ECO:0000256" key="7">
    <source>
        <dbReference type="ARBA" id="ARBA00023235"/>
    </source>
</evidence>
<dbReference type="STRING" id="3818.A0A445BTQ1"/>
<protein>
    <recommendedName>
        <fullName evidence="3 10">Glucose-6-phosphate isomerase</fullName>
        <ecNumber evidence="3 10">5.3.1.9</ecNumber>
    </recommendedName>
</protein>
<keyword evidence="5" id="KW-0677">Repeat</keyword>
<feature type="repeat" description="PPR" evidence="9">
    <location>
        <begin position="380"/>
        <end position="414"/>
    </location>
</feature>
<proteinExistence type="inferred from homology"/>
<evidence type="ECO:0000256" key="4">
    <source>
        <dbReference type="ARBA" id="ARBA00022432"/>
    </source>
</evidence>
<dbReference type="Gene3D" id="1.25.40.10">
    <property type="entry name" value="Tetratricopeptide repeat domain"/>
    <property type="match status" value="4"/>
</dbReference>
<evidence type="ECO:0000256" key="2">
    <source>
        <dbReference type="ARBA" id="ARBA00006604"/>
    </source>
</evidence>
<dbReference type="Gene3D" id="3.40.50.10490">
    <property type="entry name" value="Glucose-6-phosphate isomerase like protein, domain 1"/>
    <property type="match status" value="2"/>
</dbReference>
<dbReference type="CDD" id="cd05015">
    <property type="entry name" value="SIS_PGI_1"/>
    <property type="match status" value="1"/>
</dbReference>
<dbReference type="EC" id="5.3.1.9" evidence="3 10"/>
<evidence type="ECO:0000256" key="1">
    <source>
        <dbReference type="ARBA" id="ARBA00004926"/>
    </source>
</evidence>
<feature type="repeat" description="PPR" evidence="9">
    <location>
        <begin position="275"/>
        <end position="309"/>
    </location>
</feature>
<keyword evidence="7 10" id="KW-0413">Isomerase</keyword>
<evidence type="ECO:0000313" key="12">
    <source>
        <dbReference type="EMBL" id="RYR42073.1"/>
    </source>
</evidence>
<dbReference type="PROSITE" id="PS51375">
    <property type="entry name" value="PPR"/>
    <property type="match status" value="7"/>
</dbReference>
<dbReference type="PANTHER" id="PTHR11469">
    <property type="entry name" value="GLUCOSE-6-PHOSPHATE ISOMERASE"/>
    <property type="match status" value="1"/>
</dbReference>
<dbReference type="InterPro" id="IPR035476">
    <property type="entry name" value="SIS_PGI_1"/>
</dbReference>
<dbReference type="GO" id="GO:0051156">
    <property type="term" value="P:glucose 6-phosphate metabolic process"/>
    <property type="evidence" value="ECO:0007669"/>
    <property type="project" value="TreeGrafter"/>
</dbReference>
<dbReference type="CDD" id="cd05016">
    <property type="entry name" value="SIS_PGI_2"/>
    <property type="match status" value="1"/>
</dbReference>
<dbReference type="SUPFAM" id="SSF81901">
    <property type="entry name" value="HCP-like"/>
    <property type="match status" value="1"/>
</dbReference>
<sequence length="1161" mass="128964">MRTSGTFGSRHSRVPSVSSSSVSSSLPWISPLKLAKPLEPKLDPPPETSGTPPESRKKHKYISHESAINLIKREKDPQHALKIFNMVSEQKGFNHNSATYGIILEKLAQSKKFQAVDRVLHQMTYETCKFHEGIFINLMKHLSKSSLHEKVLQIFFSIQPIVREKPSPKAISTCLNLLVDSNQVDLARQLLLHAKRSLTHRPNVCIFNILVKYHCKNGDLDSAFEVVEEMKNSKSSYPNLITYSTLMDGLCQNERLKEAFELFEEMVSKDQIVPDPLTYNVLINGFCRGGKPDRARNIIEFMKSNGCHPNIYNYSALVNGLCKVGKLQEAKGVLDEMKSSGLKPDAVSYTALINFCCRNKRIDEALELLEEMKENSCRADTVTFNVILGGLCREERYKEALDMLERLPLEGIYMNKGSYRIVLNCLTQRGELKKAKELLDLMLGRGFVPHYATSNELLVQLCKAGMVNDAAMALFALVEMGFQPGSDSWGHLIDQICKDRKLLYVFELLDELEKNIKCPNKTIPREITNHTSMASISGICSSSYALKLRNRNHSPALTNPFRNGPELAAFPSRPKLGSDRALSLVSVAREVSPVTNDGADAAVPAAKGFKKKTALEKDPRELWKRYVEWLYQHKEVGMYLDVSRVGFTDEYVAEMEPRFQAAFKAMEELEKGAIANPDEGRMVGHYWLRDSNRAPTTFLKSQIDNTLVAICNFADDVLTGKIKPPSSPEGRFTQILSVGIGGSALGPQFVAEALAPDNPLLKIRFVDNTDPAGIDHQIAQLGPELASTLVIVISKSGGTPETRNGLLEVQKAFREAGLDFPKQGVAITQENSLLDNTARIEGWLARFPMFDWVGGRTSEMSAVGLLPAALQGIDIREMLAGAALMDEATRTTVLRSNPAALLALCWYWATDGVGSKDMVILPYKDSLLLFSRYLQQLVMESLGKEFDLDGNRVNQGISVYGNKGSTDQHAYIQQLREGVHNFFVTFIEVLRDRPPGHDWELEPGVTCGDYLFGMLQGTRSALYANERESITVTVQEVTPKSVGALIALYERAVGIYASLVNINAYHQPGVEAGKKAAGEVLALQKRVLAVLNEASCKQPIEPLTLDEVADRCHAPEDIEMIYKIIAHMAANDRALIAEGSCGSPRSFKVFLGECNVDELYA</sequence>
<feature type="repeat" description="PPR" evidence="9">
    <location>
        <begin position="203"/>
        <end position="237"/>
    </location>
</feature>
<comment type="caution">
    <text evidence="12">The sequence shown here is derived from an EMBL/GenBank/DDBJ whole genome shotgun (WGS) entry which is preliminary data.</text>
</comment>
<dbReference type="Pfam" id="PF01535">
    <property type="entry name" value="PPR"/>
    <property type="match status" value="1"/>
</dbReference>
<dbReference type="EMBL" id="SDMP01000008">
    <property type="protein sequence ID" value="RYR42073.1"/>
    <property type="molecule type" value="Genomic_DNA"/>
</dbReference>
<dbReference type="InterPro" id="IPR035482">
    <property type="entry name" value="SIS_PGI_2"/>
</dbReference>
<keyword evidence="13" id="KW-1185">Reference proteome</keyword>
<name>A0A445BTQ1_ARAHY</name>
<dbReference type="NCBIfam" id="TIGR00756">
    <property type="entry name" value="PPR"/>
    <property type="match status" value="7"/>
</dbReference>
<dbReference type="InterPro" id="IPR046348">
    <property type="entry name" value="SIS_dom_sf"/>
</dbReference>
<feature type="repeat" description="PPR" evidence="9">
    <location>
        <begin position="415"/>
        <end position="449"/>
    </location>
</feature>
<dbReference type="NCBIfam" id="NF010696">
    <property type="entry name" value="PRK14096.1"/>
    <property type="match status" value="1"/>
</dbReference>
<dbReference type="InterPro" id="IPR018189">
    <property type="entry name" value="Phosphoglucose_isomerase_CS"/>
</dbReference>
<feature type="repeat" description="PPR" evidence="9">
    <location>
        <begin position="239"/>
        <end position="273"/>
    </location>
</feature>